<feature type="non-terminal residue" evidence="2">
    <location>
        <position position="1"/>
    </location>
</feature>
<protein>
    <submittedName>
        <fullName evidence="2">Uncharacterized protein</fullName>
    </submittedName>
</protein>
<evidence type="ECO:0000256" key="1">
    <source>
        <dbReference type="SAM" id="Coils"/>
    </source>
</evidence>
<feature type="coiled-coil region" evidence="1">
    <location>
        <begin position="268"/>
        <end position="295"/>
    </location>
</feature>
<dbReference type="EMBL" id="UINC01099232">
    <property type="protein sequence ID" value="SVC58339.1"/>
    <property type="molecule type" value="Genomic_DNA"/>
</dbReference>
<feature type="coiled-coil region" evidence="1">
    <location>
        <begin position="217"/>
        <end position="244"/>
    </location>
</feature>
<proteinExistence type="predicted"/>
<evidence type="ECO:0000313" key="2">
    <source>
        <dbReference type="EMBL" id="SVC58339.1"/>
    </source>
</evidence>
<dbReference type="AlphaFoldDB" id="A0A382NB30"/>
<sequence length="370" mass="41927">VDRAGNVLINVPLTDGQFVEVNWFSKWSETLPEIQNLVDARKLYVDESFEEYIALCPDLIRGFLSRVKDVDVPKDDAVLLKVLADLGVESEHVVVAEQLLDAASGELDSNQAPSYEKLNALCESIAYYFIPPSLESPLNPMCGMNDVINYDGYFRQIKKDLLQIDETITKIGNSLNQYRIAYYKHSDESAAKKLWNQIDSLKGVVSNLEKSFQTTGLPAIEDQLNKTHAEYDELLKKLDEIENRTLLADVNSSEVSTIEEAQQADVDLRRTGSKLNDLNSEIDELEKTIDTLRKTLKDNPTIAAVVEPQLKAREVERIDAVAKFLEQAAVYLVKLKSLLRFNQSKKQEILSDLKRINSFFEKFEDAIVFI</sequence>
<accession>A0A382NB30</accession>
<keyword evidence="1" id="KW-0175">Coiled coil</keyword>
<gene>
    <name evidence="2" type="ORF">METZ01_LOCUS311193</name>
</gene>
<organism evidence="2">
    <name type="scientific">marine metagenome</name>
    <dbReference type="NCBI Taxonomy" id="408172"/>
    <lineage>
        <taxon>unclassified sequences</taxon>
        <taxon>metagenomes</taxon>
        <taxon>ecological metagenomes</taxon>
    </lineage>
</organism>
<feature type="non-terminal residue" evidence="2">
    <location>
        <position position="370"/>
    </location>
</feature>
<reference evidence="2" key="1">
    <citation type="submission" date="2018-05" db="EMBL/GenBank/DDBJ databases">
        <authorList>
            <person name="Lanie J.A."/>
            <person name="Ng W.-L."/>
            <person name="Kazmierczak K.M."/>
            <person name="Andrzejewski T.M."/>
            <person name="Davidsen T.M."/>
            <person name="Wayne K.J."/>
            <person name="Tettelin H."/>
            <person name="Glass J.I."/>
            <person name="Rusch D."/>
            <person name="Podicherti R."/>
            <person name="Tsui H.-C.T."/>
            <person name="Winkler M.E."/>
        </authorList>
    </citation>
    <scope>NUCLEOTIDE SEQUENCE</scope>
</reference>
<name>A0A382NB30_9ZZZZ</name>